<organism evidence="3 4">
    <name type="scientific">Spirosoma oryzae</name>
    <dbReference type="NCBI Taxonomy" id="1469603"/>
    <lineage>
        <taxon>Bacteria</taxon>
        <taxon>Pseudomonadati</taxon>
        <taxon>Bacteroidota</taxon>
        <taxon>Cytophagia</taxon>
        <taxon>Cytophagales</taxon>
        <taxon>Cytophagaceae</taxon>
        <taxon>Spirosoma</taxon>
    </lineage>
</organism>
<dbReference type="InterPro" id="IPR043504">
    <property type="entry name" value="Peptidase_S1_PA_chymotrypsin"/>
</dbReference>
<dbReference type="EMBL" id="PVTE01000008">
    <property type="protein sequence ID" value="PRY39311.1"/>
    <property type="molecule type" value="Genomic_DNA"/>
</dbReference>
<keyword evidence="2" id="KW-0812">Transmembrane</keyword>
<dbReference type="SUPFAM" id="SSF50494">
    <property type="entry name" value="Trypsin-like serine proteases"/>
    <property type="match status" value="1"/>
</dbReference>
<feature type="transmembrane region" description="Helical" evidence="2">
    <location>
        <begin position="61"/>
        <end position="81"/>
    </location>
</feature>
<keyword evidence="1" id="KW-0175">Coiled coil</keyword>
<dbReference type="InterPro" id="IPR001940">
    <property type="entry name" value="Peptidase_S1C"/>
</dbReference>
<reference evidence="3 4" key="1">
    <citation type="submission" date="2018-03" db="EMBL/GenBank/DDBJ databases">
        <title>Genomic Encyclopedia of Archaeal and Bacterial Type Strains, Phase II (KMG-II): from individual species to whole genera.</title>
        <authorList>
            <person name="Goeker M."/>
        </authorList>
    </citation>
    <scope>NUCLEOTIDE SEQUENCE [LARGE SCALE GENOMIC DNA]</scope>
    <source>
        <strain evidence="3 4">DSM 28354</strain>
    </source>
</reference>
<evidence type="ECO:0000256" key="1">
    <source>
        <dbReference type="SAM" id="Coils"/>
    </source>
</evidence>
<protein>
    <submittedName>
        <fullName evidence="3">Trypsin-like peptidase</fullName>
    </submittedName>
</protein>
<proteinExistence type="predicted"/>
<dbReference type="OrthoDB" id="9766361at2"/>
<comment type="caution">
    <text evidence="3">The sequence shown here is derived from an EMBL/GenBank/DDBJ whole genome shotgun (WGS) entry which is preliminary data.</text>
</comment>
<dbReference type="RefSeq" id="WP_106137983.1">
    <property type="nucleotide sequence ID" value="NZ_PVTE01000008.1"/>
</dbReference>
<dbReference type="PANTHER" id="PTHR43019">
    <property type="entry name" value="SERINE ENDOPROTEASE DEGS"/>
    <property type="match status" value="1"/>
</dbReference>
<dbReference type="GO" id="GO:0004252">
    <property type="term" value="F:serine-type endopeptidase activity"/>
    <property type="evidence" value="ECO:0007669"/>
    <property type="project" value="InterPro"/>
</dbReference>
<feature type="coiled-coil region" evidence="1">
    <location>
        <begin position="81"/>
        <end position="108"/>
    </location>
</feature>
<gene>
    <name evidence="3" type="ORF">CLV58_108201</name>
</gene>
<keyword evidence="2" id="KW-0472">Membrane</keyword>
<dbReference type="Pfam" id="PF13365">
    <property type="entry name" value="Trypsin_2"/>
    <property type="match status" value="1"/>
</dbReference>
<evidence type="ECO:0000313" key="3">
    <source>
        <dbReference type="EMBL" id="PRY39311.1"/>
    </source>
</evidence>
<dbReference type="AlphaFoldDB" id="A0A2T0T0Y3"/>
<evidence type="ECO:0000313" key="4">
    <source>
        <dbReference type="Proteomes" id="UP000238375"/>
    </source>
</evidence>
<dbReference type="InterPro" id="IPR009003">
    <property type="entry name" value="Peptidase_S1_PA"/>
</dbReference>
<dbReference type="PRINTS" id="PR00834">
    <property type="entry name" value="PROTEASES2C"/>
</dbReference>
<dbReference type="GO" id="GO:0006508">
    <property type="term" value="P:proteolysis"/>
    <property type="evidence" value="ECO:0007669"/>
    <property type="project" value="InterPro"/>
</dbReference>
<evidence type="ECO:0000256" key="2">
    <source>
        <dbReference type="SAM" id="Phobius"/>
    </source>
</evidence>
<dbReference type="Gene3D" id="2.40.10.10">
    <property type="entry name" value="Trypsin-like serine proteases"/>
    <property type="match status" value="2"/>
</dbReference>
<keyword evidence="2" id="KW-1133">Transmembrane helix</keyword>
<sequence>MGTNDEQEIENALRAYGDRVRLRQKLAAVQAAVDMDAMRQQADDLRSEPTPMRSWWTNYRTTLAVAASVAVVTTFTSIFVYRSYQNGHQQQQQQYSQLSKEIQAVKSSQRRILNDLDGRGRALNAAVASAQIAGTGFMLTADGYLVTSNHTVRDADSVYVQSQQGAVYKARVVYNDQPHDLAILQLCDDSAFRQASTAVPYGIDPRPSDLGERVFTLGYPRDEIVYGEGYLSSSTGYQGDSTAYQVAIGVNPGNSGGPLLNEKGNLIGIISGKQTTAEGVSFAVKTDYLLKTINSIPTDSLKGQPLRLNKKNTLTTLPRKQQIKRMMACVYQVSVFKHRQ</sequence>
<accession>A0A2T0T0Y3</accession>
<dbReference type="Proteomes" id="UP000238375">
    <property type="component" value="Unassembled WGS sequence"/>
</dbReference>
<keyword evidence="4" id="KW-1185">Reference proteome</keyword>
<name>A0A2T0T0Y3_9BACT</name>
<dbReference type="PANTHER" id="PTHR43019:SF23">
    <property type="entry name" value="PROTEASE DO-LIKE 5, CHLOROPLASTIC"/>
    <property type="match status" value="1"/>
</dbReference>